<dbReference type="AlphaFoldDB" id="A0A1Y1JYD7"/>
<evidence type="ECO:0000313" key="3">
    <source>
        <dbReference type="Proteomes" id="UP000195521"/>
    </source>
</evidence>
<reference evidence="1" key="3">
    <citation type="journal article" date="2019" name="Sci. Rep.">
        <title>Apicoplast phylogeny reveals the position of Plasmodium vivax basal to the Asian primate malaria parasite clade.</title>
        <authorList>
            <person name="Arisue N."/>
            <person name="Hashimoto T."/>
            <person name="Kawai S."/>
            <person name="Honma H."/>
            <person name="Kume K."/>
            <person name="Horii T."/>
        </authorList>
    </citation>
    <scope>NUCLEOTIDE SEQUENCE</scope>
    <source>
        <strain evidence="1">ATCC 30045</strain>
    </source>
</reference>
<dbReference type="OMA" id="MIFNIHY"/>
<dbReference type="GeneID" id="39750699"/>
<dbReference type="RefSeq" id="XP_028547353.1">
    <property type="nucleotide sequence ID" value="NW_021629666.1"/>
</dbReference>
<evidence type="ECO:0000313" key="1">
    <source>
        <dbReference type="EMBL" id="BBB58267.1"/>
    </source>
</evidence>
<reference evidence="3" key="2">
    <citation type="submission" date="2017-04" db="EMBL/GenBank/DDBJ databases">
        <title>Plasmodium gonderi genome.</title>
        <authorList>
            <person name="Arisue N."/>
            <person name="Honma H."/>
            <person name="Kawai S."/>
            <person name="Tougan T."/>
            <person name="Tanabe K."/>
            <person name="Horii T."/>
        </authorList>
    </citation>
    <scope>NUCLEOTIDE SEQUENCE [LARGE SCALE GENOMIC DNA]</scope>
    <source>
        <strain evidence="3">ATCC 30045</strain>
    </source>
</reference>
<reference evidence="2" key="1">
    <citation type="journal article" date="2017" name="Genome Announc.">
        <title>Draft Genome Sequence of Plasmodium gonderi, a Malaria Parasite of African Old World Monkeys.</title>
        <authorList>
            <person name="Honma H."/>
            <person name="Kawai S."/>
            <person name="Motooka D."/>
            <person name="Nakamura S."/>
            <person name="Tougan T."/>
            <person name="Horii T."/>
            <person name="Arisue N."/>
        </authorList>
    </citation>
    <scope>NUCLEOTIDE SEQUENCE</scope>
    <source>
        <strain evidence="2">ATCC 30045</strain>
    </source>
</reference>
<accession>A0A1Y1JYD7</accession>
<keyword evidence="3" id="KW-1185">Reference proteome</keyword>
<evidence type="ECO:0000313" key="2">
    <source>
        <dbReference type="EMBL" id="GAW84764.1"/>
    </source>
</evidence>
<organism evidence="2 3">
    <name type="scientific">Plasmodium gonderi</name>
    <dbReference type="NCBI Taxonomy" id="77519"/>
    <lineage>
        <taxon>Eukaryota</taxon>
        <taxon>Sar</taxon>
        <taxon>Alveolata</taxon>
        <taxon>Apicomplexa</taxon>
        <taxon>Aconoidasida</taxon>
        <taxon>Haemosporida</taxon>
        <taxon>Plasmodiidae</taxon>
        <taxon>Plasmodium</taxon>
        <taxon>Plasmodium (Plasmodium)</taxon>
    </lineage>
</organism>
<protein>
    <submittedName>
        <fullName evidence="2">Open reading frame 105</fullName>
    </submittedName>
</protein>
<gene>
    <name evidence="2" type="ORF">PGO_A00500</name>
</gene>
<dbReference type="Proteomes" id="UP000195521">
    <property type="component" value="Unassembled WGS sequence"/>
</dbReference>
<proteinExistence type="predicted"/>
<dbReference type="EMBL" id="BDQF01000742">
    <property type="protein sequence ID" value="GAW84764.1"/>
    <property type="molecule type" value="Genomic_DNA"/>
</dbReference>
<dbReference type="EMBL" id="AP018109">
    <property type="protein sequence ID" value="BBB58267.1"/>
    <property type="molecule type" value="Genomic_DNA"/>
</dbReference>
<sequence>MILNLYYKLQKNILLKKFKNKKNNIKKFIYIKNKFNILLKSKNSNKYIYNIINYKYKNLKILYIISNKYNILLIKKINFWYNILYINFIYNKIYIIKNIFTYF</sequence>
<name>A0A1Y1JYD7_PLAGO</name>